<dbReference type="EMBL" id="JBBNAG010000004">
    <property type="protein sequence ID" value="KAK9140163.1"/>
    <property type="molecule type" value="Genomic_DNA"/>
</dbReference>
<dbReference type="GO" id="GO:0005886">
    <property type="term" value="C:plasma membrane"/>
    <property type="evidence" value="ECO:0007669"/>
    <property type="project" value="TreeGrafter"/>
</dbReference>
<evidence type="ECO:0000256" key="6">
    <source>
        <dbReference type="ARBA" id="ARBA00023065"/>
    </source>
</evidence>
<dbReference type="GO" id="GO:0034755">
    <property type="term" value="P:iron ion transmembrane transport"/>
    <property type="evidence" value="ECO:0007669"/>
    <property type="project" value="TreeGrafter"/>
</dbReference>
<dbReference type="PANTHER" id="PTHR11706">
    <property type="entry name" value="SOLUTE CARRIER PROTEIN FAMILY 11 MEMBER"/>
    <property type="match status" value="1"/>
</dbReference>
<comment type="similarity">
    <text evidence="2">Belongs to the NRAMP (TC 2.A.55) family.</text>
</comment>
<gene>
    <name evidence="9" type="ORF">Scep_009844</name>
</gene>
<comment type="subcellular location">
    <subcellularLocation>
        <location evidence="1">Membrane</location>
        <topology evidence="1">Multi-pass membrane protein</topology>
    </subcellularLocation>
</comment>
<keyword evidence="7 8" id="KW-0472">Membrane</keyword>
<dbReference type="GO" id="GO:0005384">
    <property type="term" value="F:manganese ion transmembrane transporter activity"/>
    <property type="evidence" value="ECO:0007669"/>
    <property type="project" value="TreeGrafter"/>
</dbReference>
<keyword evidence="4 8" id="KW-0812">Transmembrane</keyword>
<keyword evidence="10" id="KW-1185">Reference proteome</keyword>
<dbReference type="AlphaFoldDB" id="A0AAP0JVC1"/>
<evidence type="ECO:0000313" key="10">
    <source>
        <dbReference type="Proteomes" id="UP001419268"/>
    </source>
</evidence>
<comment type="caution">
    <text evidence="9">The sequence shown here is derived from an EMBL/GenBank/DDBJ whole genome shotgun (WGS) entry which is preliminary data.</text>
</comment>
<evidence type="ECO:0000256" key="2">
    <source>
        <dbReference type="ARBA" id="ARBA00009965"/>
    </source>
</evidence>
<evidence type="ECO:0000256" key="8">
    <source>
        <dbReference type="SAM" id="Phobius"/>
    </source>
</evidence>
<evidence type="ECO:0000256" key="1">
    <source>
        <dbReference type="ARBA" id="ARBA00004141"/>
    </source>
</evidence>
<keyword evidence="5 8" id="KW-1133">Transmembrane helix</keyword>
<dbReference type="Proteomes" id="UP001419268">
    <property type="component" value="Unassembled WGS sequence"/>
</dbReference>
<feature type="transmembrane region" description="Helical" evidence="8">
    <location>
        <begin position="53"/>
        <end position="74"/>
    </location>
</feature>
<evidence type="ECO:0000256" key="5">
    <source>
        <dbReference type="ARBA" id="ARBA00022989"/>
    </source>
</evidence>
<sequence>MMNLTSLGASKINHGDEPIEALIPYQLNISQCDENSFSFSSYQDEELKFSDDFLVRLVLLAIGILVLDGFLVSIEWFYCFVVLRAAVVVTDLVKTISGDGRHLITIQPKNFTFLCELNLKSGWRKFLCYVGPGFHVSLAYPDLENLETDLQAGANYGYELLWVVFIGHIVALIIQSLAANLGIAKGVDVGYVTRDSRQAIVGLA</sequence>
<proteinExistence type="inferred from homology"/>
<accession>A0AAP0JVC1</accession>
<keyword evidence="3" id="KW-0813">Transport</keyword>
<evidence type="ECO:0000256" key="7">
    <source>
        <dbReference type="ARBA" id="ARBA00023136"/>
    </source>
</evidence>
<dbReference type="PANTHER" id="PTHR11706:SF77">
    <property type="entry name" value="METAL TRANSPORTER NRAMP5"/>
    <property type="match status" value="1"/>
</dbReference>
<organism evidence="9 10">
    <name type="scientific">Stephania cephalantha</name>
    <dbReference type="NCBI Taxonomy" id="152367"/>
    <lineage>
        <taxon>Eukaryota</taxon>
        <taxon>Viridiplantae</taxon>
        <taxon>Streptophyta</taxon>
        <taxon>Embryophyta</taxon>
        <taxon>Tracheophyta</taxon>
        <taxon>Spermatophyta</taxon>
        <taxon>Magnoliopsida</taxon>
        <taxon>Ranunculales</taxon>
        <taxon>Menispermaceae</taxon>
        <taxon>Menispermoideae</taxon>
        <taxon>Cissampelideae</taxon>
        <taxon>Stephania</taxon>
    </lineage>
</organism>
<feature type="transmembrane region" description="Helical" evidence="8">
    <location>
        <begin position="160"/>
        <end position="184"/>
    </location>
</feature>
<evidence type="ECO:0000256" key="4">
    <source>
        <dbReference type="ARBA" id="ARBA00022692"/>
    </source>
</evidence>
<keyword evidence="6" id="KW-0406">Ion transport</keyword>
<dbReference type="GO" id="GO:0015086">
    <property type="term" value="F:cadmium ion transmembrane transporter activity"/>
    <property type="evidence" value="ECO:0007669"/>
    <property type="project" value="TreeGrafter"/>
</dbReference>
<reference evidence="9 10" key="1">
    <citation type="submission" date="2024-01" db="EMBL/GenBank/DDBJ databases">
        <title>Genome assemblies of Stephania.</title>
        <authorList>
            <person name="Yang L."/>
        </authorList>
    </citation>
    <scope>NUCLEOTIDE SEQUENCE [LARGE SCALE GENOMIC DNA]</scope>
    <source>
        <strain evidence="9">JXDWG</strain>
        <tissue evidence="9">Leaf</tissue>
    </source>
</reference>
<protein>
    <submittedName>
        <fullName evidence="9">Uncharacterized protein</fullName>
    </submittedName>
</protein>
<name>A0AAP0JVC1_9MAGN</name>
<evidence type="ECO:0000256" key="3">
    <source>
        <dbReference type="ARBA" id="ARBA00022448"/>
    </source>
</evidence>
<evidence type="ECO:0000313" key="9">
    <source>
        <dbReference type="EMBL" id="KAK9140163.1"/>
    </source>
</evidence>
<dbReference type="InterPro" id="IPR001046">
    <property type="entry name" value="NRAMP_fam"/>
</dbReference>
<dbReference type="Pfam" id="PF01566">
    <property type="entry name" value="Nramp"/>
    <property type="match status" value="1"/>
</dbReference>